<dbReference type="EC" id="2.5.1.54" evidence="2"/>
<feature type="region of interest" description="Disordered" evidence="1">
    <location>
        <begin position="1"/>
        <end position="53"/>
    </location>
</feature>
<accession>A0A6J4PBB6</accession>
<feature type="compositionally biased region" description="Basic and acidic residues" evidence="1">
    <location>
        <begin position="261"/>
        <end position="270"/>
    </location>
</feature>
<evidence type="ECO:0000256" key="1">
    <source>
        <dbReference type="SAM" id="MobiDB-lite"/>
    </source>
</evidence>
<feature type="compositionally biased region" description="Basic residues" evidence="1">
    <location>
        <begin position="124"/>
        <end position="134"/>
    </location>
</feature>
<gene>
    <name evidence="2" type="ORF">AVDCRST_MAG55-1004</name>
</gene>
<sequence length="270" mass="29829">GRFSDRKNRHKDPERHDPARHLPGDRRPLHGRELRPVRRLREGREGGGLRVRPRRRLQAAHLPLLLPRARRGGLEDHVRGRRRVRPEGGHRGDGPLRHRPCDGARSGAADRRPQHGELLPLEAHRRRHLGHGPRRLAQARPLGDGAGVDPRRRVRHRRGRGQRGALRAGHPHLRDGHPLHARPLRGDRGEEAHGPARDRGPLPRRRPARLGRAALQGLGRRRGGRPDGGEPPRPAGGPLRRGAGAARRGAPGPEGGALSLRGRDGPGGHL</sequence>
<feature type="compositionally biased region" description="Low complexity" evidence="1">
    <location>
        <begin position="236"/>
        <end position="251"/>
    </location>
</feature>
<protein>
    <submittedName>
        <fullName evidence="2">2-keto-3-deoxy-D-arabino-heptulosonate-7-phosphat e synthase I beta</fullName>
        <ecNumber evidence="2">2.5.1.54</ecNumber>
    </submittedName>
</protein>
<dbReference type="AlphaFoldDB" id="A0A6J4PBB6"/>
<feature type="compositionally biased region" description="Basic residues" evidence="1">
    <location>
        <begin position="152"/>
        <end position="161"/>
    </location>
</feature>
<feature type="non-terminal residue" evidence="2">
    <location>
        <position position="270"/>
    </location>
</feature>
<name>A0A6J4PBB6_9ACTN</name>
<feature type="compositionally biased region" description="Basic and acidic residues" evidence="1">
    <location>
        <begin position="172"/>
        <end position="201"/>
    </location>
</feature>
<dbReference type="GO" id="GO:0003849">
    <property type="term" value="F:3-deoxy-7-phosphoheptulonate synthase activity"/>
    <property type="evidence" value="ECO:0007669"/>
    <property type="project" value="UniProtKB-EC"/>
</dbReference>
<feature type="compositionally biased region" description="Basic and acidic residues" evidence="1">
    <location>
        <begin position="85"/>
        <end position="115"/>
    </location>
</feature>
<keyword evidence="2" id="KW-0808">Transferase</keyword>
<dbReference type="EMBL" id="CADCUZ010000039">
    <property type="protein sequence ID" value="CAA9406172.1"/>
    <property type="molecule type" value="Genomic_DNA"/>
</dbReference>
<evidence type="ECO:0000313" key="2">
    <source>
        <dbReference type="EMBL" id="CAA9406172.1"/>
    </source>
</evidence>
<feature type="compositionally biased region" description="Basic and acidic residues" evidence="1">
    <location>
        <begin position="1"/>
        <end position="47"/>
    </location>
</feature>
<proteinExistence type="predicted"/>
<reference evidence="2" key="1">
    <citation type="submission" date="2020-02" db="EMBL/GenBank/DDBJ databases">
        <authorList>
            <person name="Meier V. D."/>
        </authorList>
    </citation>
    <scope>NUCLEOTIDE SEQUENCE</scope>
    <source>
        <strain evidence="2">AVDCRST_MAG55</strain>
    </source>
</reference>
<feature type="region of interest" description="Disordered" evidence="1">
    <location>
        <begin position="73"/>
        <end position="270"/>
    </location>
</feature>
<feature type="non-terminal residue" evidence="2">
    <location>
        <position position="1"/>
    </location>
</feature>
<organism evidence="2">
    <name type="scientific">uncultured Rubrobacteraceae bacterium</name>
    <dbReference type="NCBI Taxonomy" id="349277"/>
    <lineage>
        <taxon>Bacteria</taxon>
        <taxon>Bacillati</taxon>
        <taxon>Actinomycetota</taxon>
        <taxon>Rubrobacteria</taxon>
        <taxon>Rubrobacterales</taxon>
        <taxon>Rubrobacteraceae</taxon>
        <taxon>environmental samples</taxon>
    </lineage>
</organism>